<accession>A0A177UP47</accession>
<protein>
    <submittedName>
        <fullName evidence="3">Uncharacterized protein</fullName>
    </submittedName>
</protein>
<feature type="region of interest" description="Disordered" evidence="1">
    <location>
        <begin position="48"/>
        <end position="67"/>
    </location>
</feature>
<dbReference type="EMBL" id="LWDD02002881">
    <property type="protein sequence ID" value="KAE8238841.1"/>
    <property type="molecule type" value="Genomic_DNA"/>
</dbReference>
<reference evidence="3" key="1">
    <citation type="submission" date="2016-04" db="EMBL/GenBank/DDBJ databases">
        <authorList>
            <person name="Nguyen H.D."/>
            <person name="Kesanakurti P."/>
            <person name="Cullis J."/>
            <person name="Levesque C.A."/>
            <person name="Hambleton S."/>
        </authorList>
    </citation>
    <scope>NUCLEOTIDE SEQUENCE</scope>
    <source>
        <strain evidence="3">DAOMC 238032</strain>
    </source>
</reference>
<reference evidence="3" key="2">
    <citation type="journal article" date="2019" name="IMA Fungus">
        <title>Genome sequencing and comparison of five Tilletia species to identify candidate genes for the detection of regulated species infecting wheat.</title>
        <authorList>
            <person name="Nguyen H.D.T."/>
            <person name="Sultana T."/>
            <person name="Kesanakurti P."/>
            <person name="Hambleton S."/>
        </authorList>
    </citation>
    <scope>NUCLEOTIDE SEQUENCE</scope>
    <source>
        <strain evidence="3">DAOMC 238032</strain>
    </source>
</reference>
<evidence type="ECO:0000313" key="4">
    <source>
        <dbReference type="Proteomes" id="UP000077671"/>
    </source>
</evidence>
<dbReference type="EMBL" id="CAJHJG010000264">
    <property type="protein sequence ID" value="CAD6900127.1"/>
    <property type="molecule type" value="Genomic_DNA"/>
</dbReference>
<gene>
    <name evidence="3" type="ORF">A4X03_0g8761</name>
    <name evidence="2" type="ORF">JKIAZH3_G1964</name>
</gene>
<sequence length="468" mass="49835">MIGTLHHQRAPFGLFPEIVVGNEQQQLQLSNNQHHEHVSILLPNHISNSTSSSCSTPTHLPSSVSFPLTPREEAQNRLLSALSASTARRRKESDPEIQRPRLRLQQQNPRLFFMSTSVSMPIIVNDPESTHPEGGSKPGPPSDPAANARALPVPSFRIESEQDEEDGDAASSCLGDNGLSGFDVAPKSFATRRAAKFGHVRIPSLAQISKYVDAQRAAGAHSRPKPGSAAFLSPRARSVSTPASPTILHTSFCTNDGRIAPESSPSTQTDFAVDDVRTPRQVVVVSAPSSSSETDSSQASSSEESSTSGSTSSSSSSSDESESAQNSNGCGKVTHATTNPPTSRGPPRPTPTRRPFSISHQFGAIEINLTPPTPMLAPLTPLPHHRSGPPPSPTLLTTPAFQMAPGLKLQQEQAEAFWTMWTANLQAAAAGRAGLNRGVGPRLIQNMQVEAVLGRRGRARSRRAGEAV</sequence>
<dbReference type="Proteomes" id="UP000077671">
    <property type="component" value="Unassembled WGS sequence"/>
</dbReference>
<dbReference type="AlphaFoldDB" id="A0A177UP47"/>
<feature type="compositionally biased region" description="Pro residues" evidence="1">
    <location>
        <begin position="343"/>
        <end position="352"/>
    </location>
</feature>
<feature type="region of interest" description="Disordered" evidence="1">
    <location>
        <begin position="217"/>
        <end position="356"/>
    </location>
</feature>
<name>A0A177UP47_9BASI</name>
<feature type="region of interest" description="Disordered" evidence="1">
    <location>
        <begin position="82"/>
        <end position="109"/>
    </location>
</feature>
<comment type="caution">
    <text evidence="3">The sequence shown here is derived from an EMBL/GenBank/DDBJ whole genome shotgun (WGS) entry which is preliminary data.</text>
</comment>
<proteinExistence type="predicted"/>
<dbReference type="Proteomes" id="UP000836402">
    <property type="component" value="Unassembled WGS sequence"/>
</dbReference>
<feature type="compositionally biased region" description="Low complexity" evidence="1">
    <location>
        <begin position="48"/>
        <end position="63"/>
    </location>
</feature>
<organism evidence="3 4">
    <name type="scientific">Tilletia caries</name>
    <name type="common">wheat bunt fungus</name>
    <dbReference type="NCBI Taxonomy" id="13290"/>
    <lineage>
        <taxon>Eukaryota</taxon>
        <taxon>Fungi</taxon>
        <taxon>Dikarya</taxon>
        <taxon>Basidiomycota</taxon>
        <taxon>Ustilaginomycotina</taxon>
        <taxon>Exobasidiomycetes</taxon>
        <taxon>Tilletiales</taxon>
        <taxon>Tilletiaceae</taxon>
        <taxon>Tilletia</taxon>
    </lineage>
</organism>
<evidence type="ECO:0000313" key="2">
    <source>
        <dbReference type="EMBL" id="CAD6900127.1"/>
    </source>
</evidence>
<evidence type="ECO:0000313" key="3">
    <source>
        <dbReference type="EMBL" id="KAE8238841.1"/>
    </source>
</evidence>
<feature type="compositionally biased region" description="Low complexity" evidence="1">
    <location>
        <begin position="289"/>
        <end position="328"/>
    </location>
</feature>
<keyword evidence="5" id="KW-1185">Reference proteome</keyword>
<evidence type="ECO:0000313" key="5">
    <source>
        <dbReference type="Proteomes" id="UP000836402"/>
    </source>
</evidence>
<feature type="region of interest" description="Disordered" evidence="1">
    <location>
        <begin position="123"/>
        <end position="148"/>
    </location>
</feature>
<evidence type="ECO:0000256" key="1">
    <source>
        <dbReference type="SAM" id="MobiDB-lite"/>
    </source>
</evidence>
<feature type="compositionally biased region" description="Polar residues" evidence="1">
    <location>
        <begin position="238"/>
        <end position="254"/>
    </location>
</feature>
<reference evidence="2" key="3">
    <citation type="submission" date="2020-10" db="EMBL/GenBank/DDBJ databases">
        <authorList>
            <person name="Sedaghatjoo S."/>
        </authorList>
    </citation>
    <scope>NUCLEOTIDE SEQUENCE</scope>
    <source>
        <strain evidence="2">AZH3</strain>
    </source>
</reference>